<comment type="caution">
    <text evidence="1">Lacks conserved residue(s) required for the propagation of feature annotation.</text>
</comment>
<organism evidence="5 6">
    <name type="scientific">Steinernema hermaphroditum</name>
    <dbReference type="NCBI Taxonomy" id="289476"/>
    <lineage>
        <taxon>Eukaryota</taxon>
        <taxon>Metazoa</taxon>
        <taxon>Ecdysozoa</taxon>
        <taxon>Nematoda</taxon>
        <taxon>Chromadorea</taxon>
        <taxon>Rhabditida</taxon>
        <taxon>Tylenchina</taxon>
        <taxon>Panagrolaimomorpha</taxon>
        <taxon>Strongyloidoidea</taxon>
        <taxon>Steinernematidae</taxon>
        <taxon>Steinernema</taxon>
    </lineage>
</organism>
<evidence type="ECO:0000313" key="6">
    <source>
        <dbReference type="Proteomes" id="UP001175271"/>
    </source>
</evidence>
<accession>A0AA39IA20</accession>
<name>A0AA39IA20_9BILA</name>
<evidence type="ECO:0000256" key="3">
    <source>
        <dbReference type="SAM" id="SignalP"/>
    </source>
</evidence>
<protein>
    <recommendedName>
        <fullName evidence="4">ShKT domain-containing protein</fullName>
    </recommendedName>
</protein>
<feature type="compositionally biased region" description="Low complexity" evidence="2">
    <location>
        <begin position="60"/>
        <end position="72"/>
    </location>
</feature>
<dbReference type="PANTHER" id="PTHR21724">
    <property type="entry name" value="SHKT DOMAIN-CONTAINING PROTEIN"/>
    <property type="match status" value="1"/>
</dbReference>
<feature type="compositionally biased region" description="Polar residues" evidence="2">
    <location>
        <begin position="31"/>
        <end position="59"/>
    </location>
</feature>
<feature type="signal peptide" evidence="3">
    <location>
        <begin position="1"/>
        <end position="17"/>
    </location>
</feature>
<dbReference type="PROSITE" id="PS51670">
    <property type="entry name" value="SHKT"/>
    <property type="match status" value="2"/>
</dbReference>
<evidence type="ECO:0000313" key="5">
    <source>
        <dbReference type="EMBL" id="KAK0419139.1"/>
    </source>
</evidence>
<dbReference type="PANTHER" id="PTHR21724:SF108">
    <property type="entry name" value="SHKT DOMAIN-CONTAINING PROTEIN"/>
    <property type="match status" value="1"/>
</dbReference>
<dbReference type="Gene3D" id="1.10.10.1940">
    <property type="match status" value="1"/>
</dbReference>
<comment type="caution">
    <text evidence="5">The sequence shown here is derived from an EMBL/GenBank/DDBJ whole genome shotgun (WGS) entry which is preliminary data.</text>
</comment>
<keyword evidence="6" id="KW-1185">Reference proteome</keyword>
<dbReference type="SMART" id="SM00254">
    <property type="entry name" value="ShKT"/>
    <property type="match status" value="3"/>
</dbReference>
<keyword evidence="3" id="KW-0732">Signal</keyword>
<dbReference type="Pfam" id="PF01549">
    <property type="entry name" value="ShK"/>
    <property type="match status" value="3"/>
</dbReference>
<dbReference type="EMBL" id="JAUCMV010000002">
    <property type="protein sequence ID" value="KAK0419139.1"/>
    <property type="molecule type" value="Genomic_DNA"/>
</dbReference>
<evidence type="ECO:0000256" key="2">
    <source>
        <dbReference type="SAM" id="MobiDB-lite"/>
    </source>
</evidence>
<feature type="compositionally biased region" description="Polar residues" evidence="2">
    <location>
        <begin position="81"/>
        <end position="95"/>
    </location>
</feature>
<evidence type="ECO:0000259" key="4">
    <source>
        <dbReference type="PROSITE" id="PS51670"/>
    </source>
</evidence>
<dbReference type="Proteomes" id="UP001175271">
    <property type="component" value="Unassembled WGS sequence"/>
</dbReference>
<feature type="domain" description="ShKT" evidence="4">
    <location>
        <begin position="303"/>
        <end position="341"/>
    </location>
</feature>
<gene>
    <name evidence="5" type="ORF">QR680_013975</name>
</gene>
<proteinExistence type="predicted"/>
<keyword evidence="1" id="KW-1015">Disulfide bond</keyword>
<sequence>MASFGVLLALLVIQSEATTTSTSATPPSTPVISFNFSSTLPQTQPTENGTTRGILSATDTTQKSSVSSTSPPQKSPYPLDASQSKAATNATTISPRITDMPTSPAIGSRTNAQKLPELAKSTTTTTVAPTKVTKSATEQPCIDHVSNCLRNRRLCSHPRYLEHFKRNCAKTCGFCGSPAPPAPVCRDQSPSCHASTNYKTMFSRIDKIKMITSVILLCLFPLSRAVLTCPGNLGPAYLECKYDEDLGQDVCPAGTECVTLRDEKKYCCPPCEDLAERCDPKYCNNMRYLRKMHTECAKTCGYCTCCDKHSWCPIFAGNGFCKNAHFRPVRALLCPVSCELC</sequence>
<feature type="disulfide bond" evidence="1">
    <location>
        <begin position="141"/>
        <end position="175"/>
    </location>
</feature>
<feature type="chain" id="PRO_5041451994" description="ShKT domain-containing protein" evidence="3">
    <location>
        <begin position="18"/>
        <end position="341"/>
    </location>
</feature>
<dbReference type="AlphaFoldDB" id="A0AA39IA20"/>
<feature type="domain" description="ShKT" evidence="4">
    <location>
        <begin position="141"/>
        <end position="175"/>
    </location>
</feature>
<reference evidence="5" key="1">
    <citation type="submission" date="2023-06" db="EMBL/GenBank/DDBJ databases">
        <title>Genomic analysis of the entomopathogenic nematode Steinernema hermaphroditum.</title>
        <authorList>
            <person name="Schwarz E.M."/>
            <person name="Heppert J.K."/>
            <person name="Baniya A."/>
            <person name="Schwartz H.T."/>
            <person name="Tan C.-H."/>
            <person name="Antoshechkin I."/>
            <person name="Sternberg P.W."/>
            <person name="Goodrich-Blair H."/>
            <person name="Dillman A.R."/>
        </authorList>
    </citation>
    <scope>NUCLEOTIDE SEQUENCE</scope>
    <source>
        <strain evidence="5">PS9179</strain>
        <tissue evidence="5">Whole animal</tissue>
    </source>
</reference>
<dbReference type="InterPro" id="IPR003582">
    <property type="entry name" value="ShKT_dom"/>
</dbReference>
<evidence type="ECO:0000256" key="1">
    <source>
        <dbReference type="PROSITE-ProRule" id="PRU01005"/>
    </source>
</evidence>
<feature type="region of interest" description="Disordered" evidence="2">
    <location>
        <begin position="18"/>
        <end position="110"/>
    </location>
</feature>